<protein>
    <submittedName>
        <fullName evidence="2">Uncharacterized protein</fullName>
    </submittedName>
</protein>
<reference evidence="2" key="1">
    <citation type="submission" date="2021-01" db="EMBL/GenBank/DDBJ databases">
        <authorList>
            <person name="Corre E."/>
            <person name="Pelletier E."/>
            <person name="Niang G."/>
            <person name="Scheremetjew M."/>
            <person name="Finn R."/>
            <person name="Kale V."/>
            <person name="Holt S."/>
            <person name="Cochrane G."/>
            <person name="Meng A."/>
            <person name="Brown T."/>
            <person name="Cohen L."/>
        </authorList>
    </citation>
    <scope>NUCLEOTIDE SEQUENCE</scope>
    <source>
        <strain evidence="2">Pop2</strain>
    </source>
</reference>
<keyword evidence="1" id="KW-0812">Transmembrane</keyword>
<evidence type="ECO:0000256" key="1">
    <source>
        <dbReference type="SAM" id="Phobius"/>
    </source>
</evidence>
<organism evidence="2">
    <name type="scientific">Ditylum brightwellii</name>
    <dbReference type="NCBI Taxonomy" id="49249"/>
    <lineage>
        <taxon>Eukaryota</taxon>
        <taxon>Sar</taxon>
        <taxon>Stramenopiles</taxon>
        <taxon>Ochrophyta</taxon>
        <taxon>Bacillariophyta</taxon>
        <taxon>Mediophyceae</taxon>
        <taxon>Lithodesmiophycidae</taxon>
        <taxon>Lithodesmiales</taxon>
        <taxon>Lithodesmiaceae</taxon>
        <taxon>Ditylum</taxon>
    </lineage>
</organism>
<keyword evidence="1" id="KW-0472">Membrane</keyword>
<sequence>MAVFESYGYVVGEMAPSETREKGVIISRQLVDDENSEMIVMDEPDEYARATLPVHFGAGLFAGSIHGLGSTFFEWHPSNLPKFGIINTFHHSVAHSLLFGTYEGTKRIIIHQVHSFDDETNYYGAAYLTVFGLAGGIAGQIQYVASHYTEQWLGLSDSTLRLSMRSAAAPTLRPVLLAFLSSAIGFLAFEYGKNFTT</sequence>
<dbReference type="EMBL" id="HBGN01018808">
    <property type="protein sequence ID" value="CAD9331787.1"/>
    <property type="molecule type" value="Transcribed_RNA"/>
</dbReference>
<feature type="transmembrane region" description="Helical" evidence="1">
    <location>
        <begin position="171"/>
        <end position="189"/>
    </location>
</feature>
<name>A0A7S2EED0_9STRA</name>
<dbReference type="AlphaFoldDB" id="A0A7S2EED0"/>
<evidence type="ECO:0000313" key="2">
    <source>
        <dbReference type="EMBL" id="CAD9331787.1"/>
    </source>
</evidence>
<accession>A0A7S2EED0</accession>
<keyword evidence="1" id="KW-1133">Transmembrane helix</keyword>
<proteinExistence type="predicted"/>
<gene>
    <name evidence="2" type="ORF">DBRI1063_LOCUS11976</name>
</gene>